<dbReference type="PANTHER" id="PTHR10612">
    <property type="entry name" value="APOLIPOPROTEIN D"/>
    <property type="match status" value="1"/>
</dbReference>
<dbReference type="InterPro" id="IPR000566">
    <property type="entry name" value="Lipocln_cytosolic_FA-bd_dom"/>
</dbReference>
<name>A0A4R7NX71_9GAMM</name>
<feature type="signal peptide" evidence="2">
    <location>
        <begin position="1"/>
        <end position="22"/>
    </location>
</feature>
<keyword evidence="2" id="KW-0998">Cell outer membrane</keyword>
<dbReference type="PANTHER" id="PTHR10612:SF34">
    <property type="entry name" value="APOLIPOPROTEIN D"/>
    <property type="match status" value="1"/>
</dbReference>
<dbReference type="GO" id="GO:0009279">
    <property type="term" value="C:cell outer membrane"/>
    <property type="evidence" value="ECO:0007669"/>
    <property type="project" value="UniProtKB-SubCell"/>
</dbReference>
<feature type="domain" description="Lipocalin/cytosolic fatty-acid binding" evidence="3">
    <location>
        <begin position="32"/>
        <end position="173"/>
    </location>
</feature>
<proteinExistence type="inferred from homology"/>
<dbReference type="Pfam" id="PF08212">
    <property type="entry name" value="Lipocalin_2"/>
    <property type="match status" value="1"/>
</dbReference>
<gene>
    <name evidence="4" type="ORF">DFR24_4298</name>
</gene>
<reference evidence="4 5" key="1">
    <citation type="submission" date="2019-03" db="EMBL/GenBank/DDBJ databases">
        <title>Genomic Encyclopedia of Type Strains, Phase IV (KMG-IV): sequencing the most valuable type-strain genomes for metagenomic binning, comparative biology and taxonomic classification.</title>
        <authorList>
            <person name="Goeker M."/>
        </authorList>
    </citation>
    <scope>NUCLEOTIDE SEQUENCE [LARGE SCALE GENOMIC DNA]</scope>
    <source>
        <strain evidence="4 5">DSM 26377</strain>
    </source>
</reference>
<dbReference type="GO" id="GO:0008289">
    <property type="term" value="F:lipid binding"/>
    <property type="evidence" value="ECO:0007669"/>
    <property type="project" value="UniProtKB-UniRule"/>
</dbReference>
<keyword evidence="2" id="KW-0732">Signal</keyword>
<comment type="similarity">
    <text evidence="1 2">Belongs to the calycin superfamily. Lipocalin family.</text>
</comment>
<keyword evidence="2" id="KW-0446">Lipid-binding</keyword>
<comment type="subunit">
    <text evidence="2">Homodimer.</text>
</comment>
<dbReference type="OrthoDB" id="9793905at2"/>
<protein>
    <recommendedName>
        <fullName evidence="2">Outer membrane lipoprotein Blc</fullName>
    </recommendedName>
</protein>
<evidence type="ECO:0000259" key="3">
    <source>
        <dbReference type="Pfam" id="PF08212"/>
    </source>
</evidence>
<evidence type="ECO:0000256" key="1">
    <source>
        <dbReference type="ARBA" id="ARBA00006889"/>
    </source>
</evidence>
<evidence type="ECO:0000313" key="5">
    <source>
        <dbReference type="Proteomes" id="UP000295341"/>
    </source>
</evidence>
<sequence length="184" mass="21428">MKKMLLLAVTILLGGCAMFASAREPIPLAPHVELPRFMGDWYVIGFIPIFPERNAHNPVESYRLDEDGTIATTYRYRDGSFDKKLTKNTPKGFVVPDTNNALWGMQFLWPFKGEYRIAHVEPDYSVTIVARNKRDYVWLMSRRPEMDDDSYSRYRGMIAAMGYDMAEFKRVPQQWPEKEPRPPL</sequence>
<comment type="caution">
    <text evidence="4">The sequence shown here is derived from an EMBL/GenBank/DDBJ whole genome shotgun (WGS) entry which is preliminary data.</text>
</comment>
<dbReference type="RefSeq" id="WP_133883434.1">
    <property type="nucleotide sequence ID" value="NZ_MWIN01000013.1"/>
</dbReference>
<dbReference type="Gene3D" id="2.40.128.20">
    <property type="match status" value="1"/>
</dbReference>
<organism evidence="4 5">
    <name type="scientific">Panacagrimonas perspica</name>
    <dbReference type="NCBI Taxonomy" id="381431"/>
    <lineage>
        <taxon>Bacteria</taxon>
        <taxon>Pseudomonadati</taxon>
        <taxon>Pseudomonadota</taxon>
        <taxon>Gammaproteobacteria</taxon>
        <taxon>Nevskiales</taxon>
        <taxon>Nevskiaceae</taxon>
        <taxon>Panacagrimonas</taxon>
    </lineage>
</organism>
<evidence type="ECO:0000256" key="2">
    <source>
        <dbReference type="PIRNR" id="PIRNR036893"/>
    </source>
</evidence>
<dbReference type="AlphaFoldDB" id="A0A4R7NX71"/>
<keyword evidence="2" id="KW-0472">Membrane</keyword>
<accession>A0A4R7NX71</accession>
<comment type="subcellular location">
    <subcellularLocation>
        <location evidence="2">Cell outer membrane</location>
    </subcellularLocation>
</comment>
<dbReference type="GO" id="GO:0006950">
    <property type="term" value="P:response to stress"/>
    <property type="evidence" value="ECO:0007669"/>
    <property type="project" value="UniProtKB-ARBA"/>
</dbReference>
<dbReference type="InterPro" id="IPR012674">
    <property type="entry name" value="Calycin"/>
</dbReference>
<feature type="chain" id="PRO_5023987034" description="Outer membrane lipoprotein Blc" evidence="2">
    <location>
        <begin position="23"/>
        <end position="184"/>
    </location>
</feature>
<dbReference type="PROSITE" id="PS51257">
    <property type="entry name" value="PROKAR_LIPOPROTEIN"/>
    <property type="match status" value="1"/>
</dbReference>
<dbReference type="InterPro" id="IPR022271">
    <property type="entry name" value="Lipocalin_ApoD"/>
</dbReference>
<dbReference type="Proteomes" id="UP000295341">
    <property type="component" value="Unassembled WGS sequence"/>
</dbReference>
<evidence type="ECO:0000313" key="4">
    <source>
        <dbReference type="EMBL" id="TDU25853.1"/>
    </source>
</evidence>
<dbReference type="InterPro" id="IPR047202">
    <property type="entry name" value="Lipocalin_Blc-like_dom"/>
</dbReference>
<keyword evidence="5" id="KW-1185">Reference proteome</keyword>
<comment type="function">
    <text evidence="2">Involved in the storage or transport of lipids necessary for membrane maintenance under stressful conditions. Displays a binding preference for lysophospholipids.</text>
</comment>
<keyword evidence="2 4" id="KW-0449">Lipoprotein</keyword>
<dbReference type="SUPFAM" id="SSF50814">
    <property type="entry name" value="Lipocalins"/>
    <property type="match status" value="1"/>
</dbReference>
<dbReference type="CDD" id="cd19438">
    <property type="entry name" value="lipocalin_Blc-like"/>
    <property type="match status" value="1"/>
</dbReference>
<dbReference type="PIRSF" id="PIRSF036893">
    <property type="entry name" value="Lipocalin_ApoD"/>
    <property type="match status" value="1"/>
</dbReference>
<dbReference type="EMBL" id="SOBT01000011">
    <property type="protein sequence ID" value="TDU25853.1"/>
    <property type="molecule type" value="Genomic_DNA"/>
</dbReference>